<dbReference type="SMART" id="SM00304">
    <property type="entry name" value="HAMP"/>
    <property type="match status" value="1"/>
</dbReference>
<dbReference type="Pfam" id="PF22673">
    <property type="entry name" value="MCP-like_PDC_1"/>
    <property type="match status" value="1"/>
</dbReference>
<dbReference type="Pfam" id="PF07228">
    <property type="entry name" value="SpoIIE"/>
    <property type="match status" value="1"/>
</dbReference>
<dbReference type="InterPro" id="IPR003660">
    <property type="entry name" value="HAMP_dom"/>
</dbReference>
<organism evidence="4 5">
    <name type="scientific">Desulfonema ishimotonii</name>
    <dbReference type="NCBI Taxonomy" id="45657"/>
    <lineage>
        <taxon>Bacteria</taxon>
        <taxon>Pseudomonadati</taxon>
        <taxon>Thermodesulfobacteriota</taxon>
        <taxon>Desulfobacteria</taxon>
        <taxon>Desulfobacterales</taxon>
        <taxon>Desulfococcaceae</taxon>
        <taxon>Desulfonema</taxon>
    </lineage>
</organism>
<sequence>MLKNKGLTFKLVFLILTSCATIFITIFGYNYWVSRKIIIRKIQSDAQNFTRLTVSRIEKKLRAVEKLPESLAYYLEATPCYTEENLVHLLYALVQKNPEIHGMTIAFEPYAFDSEDLYHAPHVYRHSGNVRLTYIGDALCHYFHLDWYQIPRELRRPMWSEPYFGNDENESLITTCSVPFYRHIGGKKEFMGVVSADISLSRLTEMVTAIRIGETGYGTLISRNGTILTHSRKELVMHYTLFSFAELTGDRKLRAIGRKMIRGESGFIFLEKGRLPDKPCWMVYAPLPATGWSLSVMYPRDELMADLTDLTRTVIAIAVAGLLFLLAVLLFISNSITRPLRMLADRTKDIATGNLDIAIPVIRDKDEVGTLANTFREMRDALQCHIKELKETTAANERIRSELKIAHDIQMGFLPRRFPAFPERTEIDIYAALEPAREVGGDLYDFFFLDDLHLCFVIGDVSDKGVPAALLMARVLTLIKATAQEIRRPDEILRWLNAEISQDNEDCMFVTVFCGILNISTGEISCTCAGHDDPFHLRAGNGPIPISGEKGPAIGLIEDAVFPMKKITLPPGDTLFLYTDGVTEAMDAADGFFGEARLLESLAGHREESARSLVEHVLGDVKTFAGETAPSDDMTLLALRYIGG</sequence>
<keyword evidence="5" id="KW-1185">Reference proteome</keyword>
<dbReference type="PANTHER" id="PTHR43156:SF2">
    <property type="entry name" value="STAGE II SPORULATION PROTEIN E"/>
    <property type="match status" value="1"/>
</dbReference>
<dbReference type="CDD" id="cd06225">
    <property type="entry name" value="HAMP"/>
    <property type="match status" value="1"/>
</dbReference>
<dbReference type="SUPFAM" id="SSF158472">
    <property type="entry name" value="HAMP domain-like"/>
    <property type="match status" value="1"/>
</dbReference>
<dbReference type="CDD" id="cd12912">
    <property type="entry name" value="PDC2_MCP_like"/>
    <property type="match status" value="1"/>
</dbReference>
<dbReference type="InterPro" id="IPR001932">
    <property type="entry name" value="PPM-type_phosphatase-like_dom"/>
</dbReference>
<dbReference type="PANTHER" id="PTHR43156">
    <property type="entry name" value="STAGE II SPORULATION PROTEIN E-RELATED"/>
    <property type="match status" value="1"/>
</dbReference>
<dbReference type="GO" id="GO:0007165">
    <property type="term" value="P:signal transduction"/>
    <property type="evidence" value="ECO:0007669"/>
    <property type="project" value="InterPro"/>
</dbReference>
<name>A0A401FW11_9BACT</name>
<evidence type="ECO:0000256" key="1">
    <source>
        <dbReference type="ARBA" id="ARBA00022801"/>
    </source>
</evidence>
<comment type="caution">
    <text evidence="4">The sequence shown here is derived from an EMBL/GenBank/DDBJ whole genome shotgun (WGS) entry which is preliminary data.</text>
</comment>
<keyword evidence="1" id="KW-0378">Hydrolase</keyword>
<dbReference type="AlphaFoldDB" id="A0A401FW11"/>
<dbReference type="Gene3D" id="6.10.340.10">
    <property type="match status" value="1"/>
</dbReference>
<dbReference type="InterPro" id="IPR036457">
    <property type="entry name" value="PPM-type-like_dom_sf"/>
</dbReference>
<protein>
    <submittedName>
        <fullName evidence="4">Serine/threonine protein phosphatase</fullName>
    </submittedName>
</protein>
<gene>
    <name evidence="4" type="ORF">DENIS_2132</name>
</gene>
<evidence type="ECO:0000313" key="4">
    <source>
        <dbReference type="EMBL" id="GBC61172.1"/>
    </source>
</evidence>
<dbReference type="Gene3D" id="3.30.450.20">
    <property type="entry name" value="PAS domain"/>
    <property type="match status" value="2"/>
</dbReference>
<dbReference type="Proteomes" id="UP000288096">
    <property type="component" value="Unassembled WGS sequence"/>
</dbReference>
<accession>A0A401FW11</accession>
<dbReference type="SMART" id="SM00331">
    <property type="entry name" value="PP2C_SIG"/>
    <property type="match status" value="1"/>
</dbReference>
<keyword evidence="2" id="KW-0472">Membrane</keyword>
<keyword evidence="2" id="KW-1133">Transmembrane helix</keyword>
<reference evidence="5" key="1">
    <citation type="submission" date="2017-11" db="EMBL/GenBank/DDBJ databases">
        <authorList>
            <person name="Watanabe M."/>
            <person name="Kojima H."/>
        </authorList>
    </citation>
    <scope>NUCLEOTIDE SEQUENCE [LARGE SCALE GENOMIC DNA]</scope>
    <source>
        <strain evidence="5">Tokyo 01</strain>
    </source>
</reference>
<reference evidence="5" key="2">
    <citation type="submission" date="2019-01" db="EMBL/GenBank/DDBJ databases">
        <title>Genome sequence of Desulfonema ishimotonii strain Tokyo 01.</title>
        <authorList>
            <person name="Fukui M."/>
        </authorList>
    </citation>
    <scope>NUCLEOTIDE SEQUENCE [LARGE SCALE GENOMIC DNA]</scope>
    <source>
        <strain evidence="5">Tokyo 01</strain>
    </source>
</reference>
<evidence type="ECO:0000259" key="3">
    <source>
        <dbReference type="PROSITE" id="PS50885"/>
    </source>
</evidence>
<keyword evidence="2" id="KW-0812">Transmembrane</keyword>
<dbReference type="OrthoDB" id="9802500at2"/>
<dbReference type="Pfam" id="PF00672">
    <property type="entry name" value="HAMP"/>
    <property type="match status" value="1"/>
</dbReference>
<feature type="transmembrane region" description="Helical" evidence="2">
    <location>
        <begin position="12"/>
        <end position="32"/>
    </location>
</feature>
<dbReference type="PROSITE" id="PS50885">
    <property type="entry name" value="HAMP"/>
    <property type="match status" value="1"/>
</dbReference>
<evidence type="ECO:0000313" key="5">
    <source>
        <dbReference type="Proteomes" id="UP000288096"/>
    </source>
</evidence>
<dbReference type="Gene3D" id="3.60.40.10">
    <property type="entry name" value="PPM-type phosphatase domain"/>
    <property type="match status" value="1"/>
</dbReference>
<dbReference type="CDD" id="cd12913">
    <property type="entry name" value="PDC1_MCP_like"/>
    <property type="match status" value="1"/>
</dbReference>
<dbReference type="GO" id="GO:0016791">
    <property type="term" value="F:phosphatase activity"/>
    <property type="evidence" value="ECO:0007669"/>
    <property type="project" value="TreeGrafter"/>
</dbReference>
<dbReference type="GO" id="GO:0016020">
    <property type="term" value="C:membrane"/>
    <property type="evidence" value="ECO:0007669"/>
    <property type="project" value="InterPro"/>
</dbReference>
<proteinExistence type="predicted"/>
<dbReference type="InterPro" id="IPR052016">
    <property type="entry name" value="Bact_Sigma-Reg"/>
</dbReference>
<dbReference type="EMBL" id="BEXT01000001">
    <property type="protein sequence ID" value="GBC61172.1"/>
    <property type="molecule type" value="Genomic_DNA"/>
</dbReference>
<feature type="domain" description="HAMP" evidence="3">
    <location>
        <begin position="334"/>
        <end position="387"/>
    </location>
</feature>
<dbReference type="RefSeq" id="WP_124328492.1">
    <property type="nucleotide sequence ID" value="NZ_BEXT01000001.1"/>
</dbReference>
<dbReference type="SUPFAM" id="SSF81606">
    <property type="entry name" value="PP2C-like"/>
    <property type="match status" value="1"/>
</dbReference>
<feature type="transmembrane region" description="Helical" evidence="2">
    <location>
        <begin position="310"/>
        <end position="332"/>
    </location>
</feature>
<evidence type="ECO:0000256" key="2">
    <source>
        <dbReference type="SAM" id="Phobius"/>
    </source>
</evidence>